<name>A0A673H5F1_9TELE</name>
<keyword evidence="5" id="KW-0297">G-protein coupled receptor</keyword>
<keyword evidence="12" id="KW-1185">Reference proteome</keyword>
<evidence type="ECO:0000256" key="9">
    <source>
        <dbReference type="SAM" id="Phobius"/>
    </source>
</evidence>
<organism evidence="11 12">
    <name type="scientific">Sinocyclocheilus rhinocerous</name>
    <dbReference type="NCBI Taxonomy" id="307959"/>
    <lineage>
        <taxon>Eukaryota</taxon>
        <taxon>Metazoa</taxon>
        <taxon>Chordata</taxon>
        <taxon>Craniata</taxon>
        <taxon>Vertebrata</taxon>
        <taxon>Euteleostomi</taxon>
        <taxon>Actinopterygii</taxon>
        <taxon>Neopterygii</taxon>
        <taxon>Teleostei</taxon>
        <taxon>Ostariophysi</taxon>
        <taxon>Cypriniformes</taxon>
        <taxon>Cyprinidae</taxon>
        <taxon>Cyprininae</taxon>
        <taxon>Sinocyclocheilus</taxon>
    </lineage>
</organism>
<dbReference type="GO" id="GO:0005886">
    <property type="term" value="C:plasma membrane"/>
    <property type="evidence" value="ECO:0007669"/>
    <property type="project" value="UniProtKB-SubCell"/>
</dbReference>
<dbReference type="InterPro" id="IPR017452">
    <property type="entry name" value="GPCR_Rhodpsn_7TM"/>
</dbReference>
<feature type="transmembrane region" description="Helical" evidence="9">
    <location>
        <begin position="72"/>
        <end position="97"/>
    </location>
</feature>
<dbReference type="PANTHER" id="PTHR24233:SF11">
    <property type="entry name" value="P2Y PURINOCEPTOR 14-LIKE"/>
    <property type="match status" value="1"/>
</dbReference>
<evidence type="ECO:0000256" key="4">
    <source>
        <dbReference type="ARBA" id="ARBA00022989"/>
    </source>
</evidence>
<dbReference type="AlphaFoldDB" id="A0A673H5F1"/>
<evidence type="ECO:0000256" key="7">
    <source>
        <dbReference type="ARBA" id="ARBA00023170"/>
    </source>
</evidence>
<dbReference type="Pfam" id="PF00001">
    <property type="entry name" value="7tm_1"/>
    <property type="match status" value="1"/>
</dbReference>
<evidence type="ECO:0000256" key="8">
    <source>
        <dbReference type="ARBA" id="ARBA00023224"/>
    </source>
</evidence>
<feature type="domain" description="G-protein coupled receptors family 1 profile" evidence="10">
    <location>
        <begin position="88"/>
        <end position="339"/>
    </location>
</feature>
<reference evidence="11" key="2">
    <citation type="submission" date="2025-09" db="UniProtKB">
        <authorList>
            <consortium name="Ensembl"/>
        </authorList>
    </citation>
    <scope>IDENTIFICATION</scope>
</reference>
<keyword evidence="6 9" id="KW-0472">Membrane</keyword>
<proteinExistence type="predicted"/>
<keyword evidence="4 9" id="KW-1133">Transmembrane helix</keyword>
<feature type="transmembrane region" description="Helical" evidence="9">
    <location>
        <begin position="323"/>
        <end position="342"/>
    </location>
</feature>
<evidence type="ECO:0000313" key="11">
    <source>
        <dbReference type="Ensembl" id="ENSSRHP00000021727.1"/>
    </source>
</evidence>
<feature type="transmembrane region" description="Helical" evidence="9">
    <location>
        <begin position="12"/>
        <end position="32"/>
    </location>
</feature>
<keyword evidence="7" id="KW-0675">Receptor</keyword>
<keyword evidence="3 9" id="KW-0812">Transmembrane</keyword>
<dbReference type="CDD" id="cd14982">
    <property type="entry name" value="7tmA_purinoceptor-like"/>
    <property type="match status" value="1"/>
</dbReference>
<dbReference type="SUPFAM" id="SSF81321">
    <property type="entry name" value="Family A G protein-coupled receptor-like"/>
    <property type="match status" value="1"/>
</dbReference>
<dbReference type="PANTHER" id="PTHR24233">
    <property type="entry name" value="P2Y PURINOCEPTOR-RELATED G-PROTEIN COUPLED RECEPTOR"/>
    <property type="match status" value="1"/>
</dbReference>
<dbReference type="GO" id="GO:0045028">
    <property type="term" value="F:G protein-coupled purinergic nucleotide receptor activity"/>
    <property type="evidence" value="ECO:0007669"/>
    <property type="project" value="TreeGrafter"/>
</dbReference>
<evidence type="ECO:0000313" key="12">
    <source>
        <dbReference type="Proteomes" id="UP000472270"/>
    </source>
</evidence>
<evidence type="ECO:0000256" key="6">
    <source>
        <dbReference type="ARBA" id="ARBA00023136"/>
    </source>
</evidence>
<feature type="transmembrane region" description="Helical" evidence="9">
    <location>
        <begin position="282"/>
        <end position="303"/>
    </location>
</feature>
<dbReference type="InterPro" id="IPR000276">
    <property type="entry name" value="GPCR_Rhodpsn"/>
</dbReference>
<dbReference type="PROSITE" id="PS50262">
    <property type="entry name" value="G_PROTEIN_RECEP_F1_2"/>
    <property type="match status" value="1"/>
</dbReference>
<evidence type="ECO:0000256" key="3">
    <source>
        <dbReference type="ARBA" id="ARBA00022692"/>
    </source>
</evidence>
<keyword evidence="2" id="KW-1003">Cell membrane</keyword>
<feature type="transmembrane region" description="Helical" evidence="9">
    <location>
        <begin position="149"/>
        <end position="169"/>
    </location>
</feature>
<dbReference type="Proteomes" id="UP000472270">
    <property type="component" value="Unassembled WGS sequence"/>
</dbReference>
<dbReference type="Gene3D" id="1.20.1070.10">
    <property type="entry name" value="Rhodopsin 7-helix transmembrane proteins"/>
    <property type="match status" value="1"/>
</dbReference>
<evidence type="ECO:0000256" key="2">
    <source>
        <dbReference type="ARBA" id="ARBA00022475"/>
    </source>
</evidence>
<evidence type="ECO:0000259" key="10">
    <source>
        <dbReference type="PROSITE" id="PS50262"/>
    </source>
</evidence>
<reference evidence="11" key="1">
    <citation type="submission" date="2025-08" db="UniProtKB">
        <authorList>
            <consortium name="Ensembl"/>
        </authorList>
    </citation>
    <scope>IDENTIFICATION</scope>
</reference>
<evidence type="ECO:0000256" key="1">
    <source>
        <dbReference type="ARBA" id="ARBA00004651"/>
    </source>
</evidence>
<feature type="transmembrane region" description="Helical" evidence="9">
    <location>
        <begin position="227"/>
        <end position="252"/>
    </location>
</feature>
<accession>A0A673H5F1</accession>
<keyword evidence="8" id="KW-0807">Transducer</keyword>
<evidence type="ECO:0000256" key="5">
    <source>
        <dbReference type="ARBA" id="ARBA00023040"/>
    </source>
</evidence>
<dbReference type="Ensembl" id="ENSSRHT00000022405.1">
    <property type="protein sequence ID" value="ENSSRHP00000021727.1"/>
    <property type="gene ID" value="ENSSRHG00000011567.1"/>
</dbReference>
<dbReference type="PRINTS" id="PR00237">
    <property type="entry name" value="GPCRRHODOPSN"/>
</dbReference>
<feature type="transmembrane region" description="Helical" evidence="9">
    <location>
        <begin position="109"/>
        <end position="129"/>
    </location>
</feature>
<sequence length="390" mass="44656">MLTTVYIYIQYIYKYIAYLLYIIYTNILYTSLAVGTNLSHFWIAVQQVTIMDQNATNSTEGPCGLSEMPARPFFLCLYTVIFLASLVLNSITVYVYFCKATNQSSITIYLKNLAIADFFVCLCLILRIAKYARTSMEIQRIYCNFGAPASYLNMYSSILFMGYIAANRYGCSSFSVRSTRYICIVTWVVLLCSNCAYIAAFVSADKQTSAHSGFDCDSFHNSLLKQIYLALQIICFPLFLFVLVSLILFYRLNVQKLRQAQRTMPDQPGNAKLSKSKRNMRVLMVVFCVCFVPYHLVRLPYVFIKPLLQDCTAKQVFYILKELTVLLTVLNACLDPLIYFVFCKTFRAQLNLQRFLPHIPQLSAWGERGNQLKLCLTNTTSIFISALNSH</sequence>
<comment type="subcellular location">
    <subcellularLocation>
        <location evidence="1">Cell membrane</location>
        <topology evidence="1">Multi-pass membrane protein</topology>
    </subcellularLocation>
</comment>
<protein>
    <recommendedName>
        <fullName evidence="10">G-protein coupled receptors family 1 profile domain-containing protein</fullName>
    </recommendedName>
</protein>
<feature type="transmembrane region" description="Helical" evidence="9">
    <location>
        <begin position="181"/>
        <end position="202"/>
    </location>
</feature>